<sequence>EQMNETITTLVALWDTTSLQNHEQRREFEIDTKTSYSKFKLVVAEKLLQKSSEDITVSDLKETEKFLIHQEQQIFTTEKDVKEFKLVKDEDQLYRINCRFDHSELINPHPIFLPKHSPLVKLIVQNIHEKLHHAGTPHTLSKPFQNVGIDYCGPFKIKGTKEKAWICLFTCFTTRLVHLEPVTSMTTQDFLFAFRRFVARRNVPYYVLSDNAKQFKTAATALEEIWKKCIRDKQMTNYCKDNGIIWDFITERAPWKGGLYERMVGIVKNALKQSIGQRFIDFVEFWTFLCEVEATINSRPLTYVHSKEPFVIRPVDFISPGIHVELPVVTAENEIEDPSYFPTTLGGGEKLLEHYKRTSLYLDKFWNLWIKDYLNFIRERNDKEHRNRRGAIKRHPEVDEMVLVFEPDTARGLWKVAKVKELLVSSDNEIRSVKIEYKDGFTTKRSINHLYPIEEDILCHESDTDPGLNNNNINLHITSNMNKISNNSPHSSTDKLLSFSTSFPSSKTAENYSLIMSSNKCIPIDDGLIPISSDELPSSDSGTSDTEAEKGRKEIRETRKAERILRKELKTLKQFIRELIDKSKMMVEDLEDRIGKGHPAGDLAIELQQLNEQIIGSIKNRDKLLMELAEVRTEMKDARDAFINRRK</sequence>
<organism evidence="1 2">
    <name type="scientific">Panagrolaimus sp. PS1159</name>
    <dbReference type="NCBI Taxonomy" id="55785"/>
    <lineage>
        <taxon>Eukaryota</taxon>
        <taxon>Metazoa</taxon>
        <taxon>Ecdysozoa</taxon>
        <taxon>Nematoda</taxon>
        <taxon>Chromadorea</taxon>
        <taxon>Rhabditida</taxon>
        <taxon>Tylenchina</taxon>
        <taxon>Panagrolaimomorpha</taxon>
        <taxon>Panagrolaimoidea</taxon>
        <taxon>Panagrolaimidae</taxon>
        <taxon>Panagrolaimus</taxon>
    </lineage>
</organism>
<accession>A0AC35F7R6</accession>
<dbReference type="WBParaSite" id="PS1159_v2.g14659.t1">
    <property type="protein sequence ID" value="PS1159_v2.g14659.t1"/>
    <property type="gene ID" value="PS1159_v2.g14659"/>
</dbReference>
<dbReference type="Proteomes" id="UP000887580">
    <property type="component" value="Unplaced"/>
</dbReference>
<proteinExistence type="predicted"/>
<evidence type="ECO:0000313" key="1">
    <source>
        <dbReference type="Proteomes" id="UP000887580"/>
    </source>
</evidence>
<name>A0AC35F7R6_9BILA</name>
<evidence type="ECO:0000313" key="2">
    <source>
        <dbReference type="WBParaSite" id="PS1159_v2.g14659.t1"/>
    </source>
</evidence>
<reference evidence="2" key="1">
    <citation type="submission" date="2022-11" db="UniProtKB">
        <authorList>
            <consortium name="WormBaseParasite"/>
        </authorList>
    </citation>
    <scope>IDENTIFICATION</scope>
</reference>
<protein>
    <submittedName>
        <fullName evidence="2">Integrase catalytic domain-containing protein</fullName>
    </submittedName>
</protein>